<dbReference type="Proteomes" id="UP000283380">
    <property type="component" value="Unassembled WGS sequence"/>
</dbReference>
<dbReference type="EMBL" id="QOCU01000007">
    <property type="protein sequence ID" value="RHW50399.1"/>
    <property type="molecule type" value="Genomic_DNA"/>
</dbReference>
<sequence length="69" mass="7920">MKKLKSTAKMPYLICGILQFLIGIIYFICSKRNISFLIIFIFLGIALILIPYLNLPKIKSKKSDKVDKV</sequence>
<evidence type="ECO:0000313" key="2">
    <source>
        <dbReference type="EMBL" id="RHW50399.1"/>
    </source>
</evidence>
<keyword evidence="1" id="KW-0812">Transmembrane</keyword>
<reference evidence="2 3" key="1">
    <citation type="submission" date="2018-07" db="EMBL/GenBank/DDBJ databases">
        <title>Genome sequences of six Lactobacillus spp. isolated from bumble bee guts.</title>
        <authorList>
            <person name="Motta E.V.S."/>
            <person name="Moran N.A."/>
        </authorList>
    </citation>
    <scope>NUCLEOTIDE SEQUENCE [LARGE SCALE GENOMIC DNA]</scope>
    <source>
        <strain evidence="2 3">BI-4G</strain>
    </source>
</reference>
<gene>
    <name evidence="2" type="ORF">DS834_07045</name>
</gene>
<name>A0ABX9LTM1_9LACO</name>
<evidence type="ECO:0000256" key="1">
    <source>
        <dbReference type="SAM" id="Phobius"/>
    </source>
</evidence>
<keyword evidence="1" id="KW-0472">Membrane</keyword>
<protein>
    <submittedName>
        <fullName evidence="2">Uncharacterized protein</fullName>
    </submittedName>
</protein>
<keyword evidence="3" id="KW-1185">Reference proteome</keyword>
<keyword evidence="1" id="KW-1133">Transmembrane helix</keyword>
<feature type="transmembrane region" description="Helical" evidence="1">
    <location>
        <begin position="12"/>
        <end position="28"/>
    </location>
</feature>
<proteinExistence type="predicted"/>
<organism evidence="2 3">
    <name type="scientific">Lactobacillus bombicola</name>
    <dbReference type="NCBI Taxonomy" id="1505723"/>
    <lineage>
        <taxon>Bacteria</taxon>
        <taxon>Bacillati</taxon>
        <taxon>Bacillota</taxon>
        <taxon>Bacilli</taxon>
        <taxon>Lactobacillales</taxon>
        <taxon>Lactobacillaceae</taxon>
        <taxon>Lactobacillus</taxon>
    </lineage>
</organism>
<evidence type="ECO:0000313" key="3">
    <source>
        <dbReference type="Proteomes" id="UP000283380"/>
    </source>
</evidence>
<comment type="caution">
    <text evidence="2">The sequence shown here is derived from an EMBL/GenBank/DDBJ whole genome shotgun (WGS) entry which is preliminary data.</text>
</comment>
<feature type="transmembrane region" description="Helical" evidence="1">
    <location>
        <begin position="34"/>
        <end position="55"/>
    </location>
</feature>
<accession>A0ABX9LTM1</accession>